<dbReference type="AlphaFoldDB" id="A0A2G9YIR9"/>
<dbReference type="PANTHER" id="PTHR30563">
    <property type="entry name" value="DNA RECOMBINATION PROTEIN RMUC"/>
    <property type="match status" value="1"/>
</dbReference>
<dbReference type="InterPro" id="IPR003798">
    <property type="entry name" value="DNA_recombination_RmuC"/>
</dbReference>
<evidence type="ECO:0000313" key="6">
    <source>
        <dbReference type="Proteomes" id="UP000231292"/>
    </source>
</evidence>
<dbReference type="Pfam" id="PF02646">
    <property type="entry name" value="RmuC"/>
    <property type="match status" value="1"/>
</dbReference>
<comment type="function">
    <text evidence="1">Involved in DNA recombination.</text>
</comment>
<evidence type="ECO:0008006" key="7">
    <source>
        <dbReference type="Google" id="ProtNLM"/>
    </source>
</evidence>
<evidence type="ECO:0000256" key="2">
    <source>
        <dbReference type="ARBA" id="ARBA00009840"/>
    </source>
</evidence>
<evidence type="ECO:0000256" key="4">
    <source>
        <dbReference type="ARBA" id="ARBA00023172"/>
    </source>
</evidence>
<comment type="similarity">
    <text evidence="2">Belongs to the RmuC family.</text>
</comment>
<evidence type="ECO:0000256" key="3">
    <source>
        <dbReference type="ARBA" id="ARBA00023054"/>
    </source>
</evidence>
<evidence type="ECO:0000256" key="1">
    <source>
        <dbReference type="ARBA" id="ARBA00003416"/>
    </source>
</evidence>
<dbReference type="EMBL" id="PCRK01000107">
    <property type="protein sequence ID" value="PIP19159.1"/>
    <property type="molecule type" value="Genomic_DNA"/>
</dbReference>
<reference evidence="5 6" key="1">
    <citation type="submission" date="2017-09" db="EMBL/GenBank/DDBJ databases">
        <title>Depth-based differentiation of microbial function through sediment-hosted aquifers and enrichment of novel symbionts in the deep terrestrial subsurface.</title>
        <authorList>
            <person name="Probst A.J."/>
            <person name="Ladd B."/>
            <person name="Jarett J.K."/>
            <person name="Geller-Mcgrath D.E."/>
            <person name="Sieber C.M."/>
            <person name="Emerson J.B."/>
            <person name="Anantharaman K."/>
            <person name="Thomas B.C."/>
            <person name="Malmstrom R."/>
            <person name="Stieglmeier M."/>
            <person name="Klingl A."/>
            <person name="Woyke T."/>
            <person name="Ryan C.M."/>
            <person name="Banfield J.F."/>
        </authorList>
    </citation>
    <scope>NUCLEOTIDE SEQUENCE [LARGE SCALE GENOMIC DNA]</scope>
    <source>
        <strain evidence="5">CG23_combo_of_CG06-09_8_20_14_all_41_10</strain>
    </source>
</reference>
<accession>A0A2G9YIR9</accession>
<keyword evidence="3" id="KW-0175">Coiled coil</keyword>
<name>A0A2G9YIR9_9BACT</name>
<dbReference type="PANTHER" id="PTHR30563:SF0">
    <property type="entry name" value="DNA RECOMBINATION PROTEIN RMUC"/>
    <property type="match status" value="1"/>
</dbReference>
<keyword evidence="4" id="KW-0233">DNA recombination</keyword>
<sequence length="310" mass="35457">MLWAIGLLFLVLSVIIIILVFKISSQVNERLALMSQSLQEANKIISQNLGSTASVFGNVKEQLGRLEMTNKQIVDISKDISSLQELLRAPKFRGQMGEVLLENLISLVLPKDYYSTQYRFKSGDSVDAVIRLGERLVPVDAKFSLENFQKLIDTQDEQLKNSYRKRFLQDVKNRIDEISSKYILPQENTYDFALMYIPAENVYYEVIIKEDIFSYSMSKKVIPVSPNTFYAYLQVICFGLKGLKIEENAKVILKSLSALGIEIDKFKEEFGILGNHLSNANTKYLDSQKRLDKVTDKLVNIQDTKRIEAK</sequence>
<gene>
    <name evidence="5" type="ORF">COX41_04385</name>
</gene>
<comment type="caution">
    <text evidence="5">The sequence shown here is derived from an EMBL/GenBank/DDBJ whole genome shotgun (WGS) entry which is preliminary data.</text>
</comment>
<dbReference type="Proteomes" id="UP000231292">
    <property type="component" value="Unassembled WGS sequence"/>
</dbReference>
<organism evidence="5 6">
    <name type="scientific">Candidatus Sherwoodlollariibacterium unditelluris</name>
    <dbReference type="NCBI Taxonomy" id="1974757"/>
    <lineage>
        <taxon>Bacteria</taxon>
        <taxon>Pseudomonadati</taxon>
        <taxon>Candidatus Omnitrophota</taxon>
        <taxon>Candidatus Sherwoodlollariibacterium</taxon>
    </lineage>
</organism>
<dbReference type="GO" id="GO:0006310">
    <property type="term" value="P:DNA recombination"/>
    <property type="evidence" value="ECO:0007669"/>
    <property type="project" value="UniProtKB-KW"/>
</dbReference>
<protein>
    <recommendedName>
        <fullName evidence="7">DNA recombination protein RmuC</fullName>
    </recommendedName>
</protein>
<evidence type="ECO:0000313" key="5">
    <source>
        <dbReference type="EMBL" id="PIP19159.1"/>
    </source>
</evidence>
<proteinExistence type="inferred from homology"/>